<protein>
    <recommendedName>
        <fullName evidence="3">CarboxypepD_reg-like domain-containing protein</fullName>
    </recommendedName>
</protein>
<reference evidence="1 2" key="1">
    <citation type="submission" date="2016-10" db="EMBL/GenBank/DDBJ databases">
        <authorList>
            <person name="de Groot N.N."/>
        </authorList>
    </citation>
    <scope>NUCLEOTIDE SEQUENCE [LARGE SCALE GENOMIC DNA]</scope>
    <source>
        <strain evidence="1 2">DSM 17794</strain>
    </source>
</reference>
<proteinExistence type="predicted"/>
<evidence type="ECO:0000313" key="1">
    <source>
        <dbReference type="EMBL" id="SFN29417.1"/>
    </source>
</evidence>
<organism evidence="1 2">
    <name type="scientific">Salegentibacter flavus</name>
    <dbReference type="NCBI Taxonomy" id="287099"/>
    <lineage>
        <taxon>Bacteria</taxon>
        <taxon>Pseudomonadati</taxon>
        <taxon>Bacteroidota</taxon>
        <taxon>Flavobacteriia</taxon>
        <taxon>Flavobacteriales</taxon>
        <taxon>Flavobacteriaceae</taxon>
        <taxon>Salegentibacter</taxon>
    </lineage>
</organism>
<keyword evidence="2" id="KW-1185">Reference proteome</keyword>
<dbReference type="InterPro" id="IPR008969">
    <property type="entry name" value="CarboxyPept-like_regulatory"/>
</dbReference>
<evidence type="ECO:0000313" key="2">
    <source>
        <dbReference type="Proteomes" id="UP000199153"/>
    </source>
</evidence>
<sequence>MRLVILVLIAVIFSFSLQAQDRDLLNGKITNDSLLSQVHVINITSEKGTLSGESGEFILSVKPGDSILFSSVQYKNITIAVRKEMLAESFEIELENELTELDEVKLHELSGNLLQDIGNMETLNQAEFGIPYSDKKPPNIVERKISGMSSPMDPAGLLYGAISGERRKLKQARENQRENNRILKARNLLSEEFYNTELGLKKSEVLNFLYYCAENPLFMRLVNKEDLLGLIEFYKKTIPNYQDYISLD</sequence>
<dbReference type="RefSeq" id="WP_093405076.1">
    <property type="nucleotide sequence ID" value="NZ_FOVL01000001.1"/>
</dbReference>
<dbReference type="SUPFAM" id="SSF49464">
    <property type="entry name" value="Carboxypeptidase regulatory domain-like"/>
    <property type="match status" value="1"/>
</dbReference>
<dbReference type="OrthoDB" id="1466882at2"/>
<evidence type="ECO:0008006" key="3">
    <source>
        <dbReference type="Google" id="ProtNLM"/>
    </source>
</evidence>
<accession>A0A1I4XUI4</accession>
<dbReference type="EMBL" id="FOVL01000001">
    <property type="protein sequence ID" value="SFN29417.1"/>
    <property type="molecule type" value="Genomic_DNA"/>
</dbReference>
<dbReference type="Proteomes" id="UP000199153">
    <property type="component" value="Unassembled WGS sequence"/>
</dbReference>
<gene>
    <name evidence="1" type="ORF">SAMN05660413_00347</name>
</gene>
<dbReference type="AlphaFoldDB" id="A0A1I4XUI4"/>
<name>A0A1I4XUI4_9FLAO</name>
<dbReference type="STRING" id="287099.SAMN05660413_00347"/>